<dbReference type="PANTHER" id="PTHR12418:SF19">
    <property type="entry name" value="ACYL-COENZYME A THIOESTERASE THEM4"/>
    <property type="match status" value="1"/>
</dbReference>
<evidence type="ECO:0000256" key="10">
    <source>
        <dbReference type="ARBA" id="ARBA00023098"/>
    </source>
</evidence>
<keyword evidence="4" id="KW-1003">Cell membrane</keyword>
<evidence type="ECO:0000256" key="18">
    <source>
        <dbReference type="ARBA" id="ARBA00043210"/>
    </source>
</evidence>
<dbReference type="GO" id="GO:0005737">
    <property type="term" value="C:cytoplasm"/>
    <property type="evidence" value="ECO:0007669"/>
    <property type="project" value="UniProtKB-SubCell"/>
</dbReference>
<evidence type="ECO:0000256" key="21">
    <source>
        <dbReference type="ARBA" id="ARBA00047969"/>
    </source>
</evidence>
<dbReference type="GO" id="GO:0016787">
    <property type="term" value="F:hydrolase activity"/>
    <property type="evidence" value="ECO:0007669"/>
    <property type="project" value="UniProtKB-KW"/>
</dbReference>
<keyword evidence="9" id="KW-0809">Transit peptide</keyword>
<evidence type="ECO:0000256" key="5">
    <source>
        <dbReference type="ARBA" id="ARBA00022490"/>
    </source>
</evidence>
<evidence type="ECO:0000256" key="13">
    <source>
        <dbReference type="ARBA" id="ARBA00035852"/>
    </source>
</evidence>
<evidence type="ECO:0000256" key="2">
    <source>
        <dbReference type="ARBA" id="ARBA00004496"/>
    </source>
</evidence>
<keyword evidence="10" id="KW-0443">Lipid metabolism</keyword>
<proteinExistence type="inferred from homology"/>
<dbReference type="GO" id="GO:0006631">
    <property type="term" value="P:fatty acid metabolic process"/>
    <property type="evidence" value="ECO:0007669"/>
    <property type="project" value="UniProtKB-KW"/>
</dbReference>
<evidence type="ECO:0000256" key="20">
    <source>
        <dbReference type="ARBA" id="ARBA00047734"/>
    </source>
</evidence>
<dbReference type="InterPro" id="IPR029069">
    <property type="entry name" value="HotDog_dom_sf"/>
</dbReference>
<comment type="catalytic activity">
    <reaction evidence="13">
        <text>(5Z,8Z,11Z,14Z)-eicosatetraenoyl-CoA + H2O = (5Z,8Z,11Z,14Z)-eicosatetraenoate + CoA + H(+)</text>
        <dbReference type="Rhea" id="RHEA:40151"/>
        <dbReference type="ChEBI" id="CHEBI:15377"/>
        <dbReference type="ChEBI" id="CHEBI:15378"/>
        <dbReference type="ChEBI" id="CHEBI:32395"/>
        <dbReference type="ChEBI" id="CHEBI:57287"/>
        <dbReference type="ChEBI" id="CHEBI:57368"/>
    </reaction>
    <physiologicalReaction direction="left-to-right" evidence="13">
        <dbReference type="Rhea" id="RHEA:40152"/>
    </physiologicalReaction>
</comment>
<dbReference type="InterPro" id="IPR052365">
    <property type="entry name" value="THEM4/THEM5_acyl-CoA_thioest"/>
</dbReference>
<evidence type="ECO:0000256" key="11">
    <source>
        <dbReference type="ARBA" id="ARBA00023136"/>
    </source>
</evidence>
<accession>A0A2T1A0Y8</accession>
<evidence type="ECO:0000256" key="14">
    <source>
        <dbReference type="ARBA" id="ARBA00037002"/>
    </source>
</evidence>
<evidence type="ECO:0000256" key="16">
    <source>
        <dbReference type="ARBA" id="ARBA00038848"/>
    </source>
</evidence>
<keyword evidence="11" id="KW-0472">Membrane</keyword>
<comment type="catalytic activity">
    <reaction evidence="19">
        <text>octanoyl-CoA + H2O = octanoate + CoA + H(+)</text>
        <dbReference type="Rhea" id="RHEA:30143"/>
        <dbReference type="ChEBI" id="CHEBI:15377"/>
        <dbReference type="ChEBI" id="CHEBI:15378"/>
        <dbReference type="ChEBI" id="CHEBI:25646"/>
        <dbReference type="ChEBI" id="CHEBI:57287"/>
        <dbReference type="ChEBI" id="CHEBI:57386"/>
    </reaction>
    <physiologicalReaction direction="left-to-right" evidence="19">
        <dbReference type="Rhea" id="RHEA:30144"/>
    </physiologicalReaction>
</comment>
<protein>
    <recommendedName>
        <fullName evidence="17">Acyl-coenzyme A thioesterase THEM4</fullName>
        <ecNumber evidence="16">3.1.2.2</ecNumber>
    </recommendedName>
    <alternativeName>
        <fullName evidence="18">Thioesterase superfamily member 4</fullName>
    </alternativeName>
</protein>
<keyword evidence="27" id="KW-1185">Reference proteome</keyword>
<dbReference type="Proteomes" id="UP000237752">
    <property type="component" value="Unassembled WGS sequence"/>
</dbReference>
<dbReference type="CDD" id="cd03443">
    <property type="entry name" value="PaaI_thioesterase"/>
    <property type="match status" value="1"/>
</dbReference>
<sequence length="184" mass="19917">MTSPTTPEPASHTLDDDLARHMSGWSKRFDKDHDDQSPLPSHHPMCLGCGQDNPHGHQLEVLRDGDGVLARHVFDARHTGAPGIAHGGAVATVIDDLFGFVLYSVGEPGVTRHLGVDYLAPVLLGTPYVFRARLDRRDGRKLFVSAEGTDETGRVVMKAEALFIVVGLTHFKDVNAQSNPPVAP</sequence>
<evidence type="ECO:0000256" key="8">
    <source>
        <dbReference type="ARBA" id="ARBA00022832"/>
    </source>
</evidence>
<evidence type="ECO:0000313" key="27">
    <source>
        <dbReference type="Proteomes" id="UP000237752"/>
    </source>
</evidence>
<comment type="catalytic activity">
    <reaction evidence="14">
        <text>(9Z)-octadecenoyl-CoA + H2O = (9Z)-octadecenoate + CoA + H(+)</text>
        <dbReference type="Rhea" id="RHEA:40139"/>
        <dbReference type="ChEBI" id="CHEBI:15377"/>
        <dbReference type="ChEBI" id="CHEBI:15378"/>
        <dbReference type="ChEBI" id="CHEBI:30823"/>
        <dbReference type="ChEBI" id="CHEBI:57287"/>
        <dbReference type="ChEBI" id="CHEBI:57387"/>
    </reaction>
    <physiologicalReaction direction="left-to-right" evidence="14">
        <dbReference type="Rhea" id="RHEA:40140"/>
    </physiologicalReaction>
</comment>
<evidence type="ECO:0000256" key="7">
    <source>
        <dbReference type="ARBA" id="ARBA00022801"/>
    </source>
</evidence>
<feature type="domain" description="Thioesterase" evidence="25">
    <location>
        <begin position="83"/>
        <end position="156"/>
    </location>
</feature>
<keyword evidence="5" id="KW-0963">Cytoplasm</keyword>
<comment type="catalytic activity">
    <reaction evidence="20">
        <text>hexadecanoyl-CoA + H2O = hexadecanoate + CoA + H(+)</text>
        <dbReference type="Rhea" id="RHEA:16645"/>
        <dbReference type="ChEBI" id="CHEBI:7896"/>
        <dbReference type="ChEBI" id="CHEBI:15377"/>
        <dbReference type="ChEBI" id="CHEBI:15378"/>
        <dbReference type="ChEBI" id="CHEBI:57287"/>
        <dbReference type="ChEBI" id="CHEBI:57379"/>
        <dbReference type="EC" id="3.1.2.2"/>
    </reaction>
    <physiologicalReaction direction="left-to-right" evidence="20">
        <dbReference type="Rhea" id="RHEA:16646"/>
    </physiologicalReaction>
</comment>
<keyword evidence="7" id="KW-0378">Hydrolase</keyword>
<evidence type="ECO:0000256" key="3">
    <source>
        <dbReference type="ARBA" id="ARBA00004632"/>
    </source>
</evidence>
<comment type="catalytic activity">
    <reaction evidence="23">
        <text>tetradecanoyl-CoA + H2O = tetradecanoate + CoA + H(+)</text>
        <dbReference type="Rhea" id="RHEA:40119"/>
        <dbReference type="ChEBI" id="CHEBI:15377"/>
        <dbReference type="ChEBI" id="CHEBI:15378"/>
        <dbReference type="ChEBI" id="CHEBI:30807"/>
        <dbReference type="ChEBI" id="CHEBI:57287"/>
        <dbReference type="ChEBI" id="CHEBI:57385"/>
    </reaction>
    <physiologicalReaction direction="left-to-right" evidence="23">
        <dbReference type="Rhea" id="RHEA:40120"/>
    </physiologicalReaction>
</comment>
<reference evidence="26 27" key="1">
    <citation type="submission" date="2018-03" db="EMBL/GenBank/DDBJ databases">
        <title>Genomic Encyclopedia of Archaeal and Bacterial Type Strains, Phase II (KMG-II): from individual species to whole genera.</title>
        <authorList>
            <person name="Goeker M."/>
        </authorList>
    </citation>
    <scope>NUCLEOTIDE SEQUENCE [LARGE SCALE GENOMIC DNA]</scope>
    <source>
        <strain evidence="26 27">DSM 100065</strain>
    </source>
</reference>
<organism evidence="26 27">
    <name type="scientific">Antricoccus suffuscus</name>
    <dbReference type="NCBI Taxonomy" id="1629062"/>
    <lineage>
        <taxon>Bacteria</taxon>
        <taxon>Bacillati</taxon>
        <taxon>Actinomycetota</taxon>
        <taxon>Actinomycetes</taxon>
        <taxon>Geodermatophilales</taxon>
        <taxon>Antricoccaceae</taxon>
        <taxon>Antricoccus</taxon>
    </lineage>
</organism>
<evidence type="ECO:0000256" key="17">
    <source>
        <dbReference type="ARBA" id="ARBA00040123"/>
    </source>
</evidence>
<comment type="catalytic activity">
    <reaction evidence="22">
        <text>dodecanoyl-CoA + H2O = dodecanoate + CoA + H(+)</text>
        <dbReference type="Rhea" id="RHEA:30135"/>
        <dbReference type="ChEBI" id="CHEBI:15377"/>
        <dbReference type="ChEBI" id="CHEBI:15378"/>
        <dbReference type="ChEBI" id="CHEBI:18262"/>
        <dbReference type="ChEBI" id="CHEBI:57287"/>
        <dbReference type="ChEBI" id="CHEBI:57375"/>
    </reaction>
    <physiologicalReaction direction="left-to-right" evidence="22">
        <dbReference type="Rhea" id="RHEA:30136"/>
    </physiologicalReaction>
</comment>
<dbReference type="AlphaFoldDB" id="A0A2T1A0Y8"/>
<dbReference type="RefSeq" id="WP_106348766.1">
    <property type="nucleotide sequence ID" value="NZ_PVUE01000006.1"/>
</dbReference>
<evidence type="ECO:0000256" key="23">
    <source>
        <dbReference type="ARBA" id="ARBA00048180"/>
    </source>
</evidence>
<dbReference type="OrthoDB" id="5505920at2"/>
<feature type="compositionally biased region" description="Basic and acidic residues" evidence="24">
    <location>
        <begin position="27"/>
        <end position="36"/>
    </location>
</feature>
<comment type="similarity">
    <text evidence="15">Belongs to the THEM4/THEM5 thioesterase family.</text>
</comment>
<evidence type="ECO:0000256" key="1">
    <source>
        <dbReference type="ARBA" id="ARBA00004170"/>
    </source>
</evidence>
<dbReference type="EMBL" id="PVUE01000006">
    <property type="protein sequence ID" value="PRZ42269.1"/>
    <property type="molecule type" value="Genomic_DNA"/>
</dbReference>
<keyword evidence="12" id="KW-0966">Cell projection</keyword>
<evidence type="ECO:0000256" key="6">
    <source>
        <dbReference type="ARBA" id="ARBA00022703"/>
    </source>
</evidence>
<evidence type="ECO:0000313" key="26">
    <source>
        <dbReference type="EMBL" id="PRZ42269.1"/>
    </source>
</evidence>
<evidence type="ECO:0000256" key="22">
    <source>
        <dbReference type="ARBA" id="ARBA00048074"/>
    </source>
</evidence>
<dbReference type="EC" id="3.1.2.2" evidence="16"/>
<comment type="subcellular location">
    <subcellularLocation>
        <location evidence="3">Cell projection</location>
        <location evidence="3">Ruffle membrane</location>
    </subcellularLocation>
    <subcellularLocation>
        <location evidence="2">Cytoplasm</location>
    </subcellularLocation>
    <subcellularLocation>
        <location evidence="1">Membrane</location>
        <topology evidence="1">Peripheral membrane protein</topology>
    </subcellularLocation>
</comment>
<evidence type="ECO:0000259" key="25">
    <source>
        <dbReference type="Pfam" id="PF03061"/>
    </source>
</evidence>
<evidence type="ECO:0000256" key="9">
    <source>
        <dbReference type="ARBA" id="ARBA00022946"/>
    </source>
</evidence>
<dbReference type="InterPro" id="IPR006683">
    <property type="entry name" value="Thioestr_dom"/>
</dbReference>
<gene>
    <name evidence="26" type="ORF">CLV47_106140</name>
</gene>
<comment type="caution">
    <text evidence="26">The sequence shown here is derived from an EMBL/GenBank/DDBJ whole genome shotgun (WGS) entry which is preliminary data.</text>
</comment>
<evidence type="ECO:0000256" key="19">
    <source>
        <dbReference type="ARBA" id="ARBA00047588"/>
    </source>
</evidence>
<name>A0A2T1A0Y8_9ACTN</name>
<feature type="region of interest" description="Disordered" evidence="24">
    <location>
        <begin position="25"/>
        <end position="46"/>
    </location>
</feature>
<dbReference type="Gene3D" id="3.10.129.10">
    <property type="entry name" value="Hotdog Thioesterase"/>
    <property type="match status" value="1"/>
</dbReference>
<evidence type="ECO:0000256" key="15">
    <source>
        <dbReference type="ARBA" id="ARBA00038456"/>
    </source>
</evidence>
<dbReference type="Pfam" id="PF03061">
    <property type="entry name" value="4HBT"/>
    <property type="match status" value="1"/>
</dbReference>
<keyword evidence="6" id="KW-0053">Apoptosis</keyword>
<evidence type="ECO:0000256" key="4">
    <source>
        <dbReference type="ARBA" id="ARBA00022475"/>
    </source>
</evidence>
<evidence type="ECO:0000256" key="24">
    <source>
        <dbReference type="SAM" id="MobiDB-lite"/>
    </source>
</evidence>
<comment type="catalytic activity">
    <reaction evidence="21">
        <text>decanoyl-CoA + H2O = decanoate + CoA + H(+)</text>
        <dbReference type="Rhea" id="RHEA:40059"/>
        <dbReference type="ChEBI" id="CHEBI:15377"/>
        <dbReference type="ChEBI" id="CHEBI:15378"/>
        <dbReference type="ChEBI" id="CHEBI:27689"/>
        <dbReference type="ChEBI" id="CHEBI:57287"/>
        <dbReference type="ChEBI" id="CHEBI:61430"/>
    </reaction>
    <physiologicalReaction direction="left-to-right" evidence="21">
        <dbReference type="Rhea" id="RHEA:40060"/>
    </physiologicalReaction>
</comment>
<keyword evidence="8" id="KW-0276">Fatty acid metabolism</keyword>
<dbReference type="SUPFAM" id="SSF54637">
    <property type="entry name" value="Thioesterase/thiol ester dehydrase-isomerase"/>
    <property type="match status" value="1"/>
</dbReference>
<dbReference type="GO" id="GO:0016020">
    <property type="term" value="C:membrane"/>
    <property type="evidence" value="ECO:0007669"/>
    <property type="project" value="UniProtKB-SubCell"/>
</dbReference>
<dbReference type="PANTHER" id="PTHR12418">
    <property type="entry name" value="ACYL-COENZYME A THIOESTERASE THEM4"/>
    <property type="match status" value="1"/>
</dbReference>
<evidence type="ECO:0000256" key="12">
    <source>
        <dbReference type="ARBA" id="ARBA00023273"/>
    </source>
</evidence>